<reference evidence="1" key="1">
    <citation type="submission" date="2021-01" db="EMBL/GenBank/DDBJ databases">
        <authorList>
            <consortium name="Genoscope - CEA"/>
            <person name="William W."/>
        </authorList>
    </citation>
    <scope>NUCLEOTIDE SEQUENCE</scope>
</reference>
<gene>
    <name evidence="1" type="ORF">PSON_ATCC_30995.1.T0770020</name>
</gene>
<accession>A0A8S1PF85</accession>
<sequence>MLKFITKGYQFARQSKQSKQNKQMLENKETEDKMKKMQQLEQIFRSINFKCLRQIHRFLQQWIFFKSYHQNFQRYDFRTQSFQINLQISLIKQRFIEIDERFEF</sequence>
<evidence type="ECO:0000313" key="2">
    <source>
        <dbReference type="Proteomes" id="UP000692954"/>
    </source>
</evidence>
<evidence type="ECO:0000313" key="1">
    <source>
        <dbReference type="EMBL" id="CAD8101972.1"/>
    </source>
</evidence>
<protein>
    <submittedName>
        <fullName evidence="1">Uncharacterized protein</fullName>
    </submittedName>
</protein>
<dbReference type="Proteomes" id="UP000692954">
    <property type="component" value="Unassembled WGS sequence"/>
</dbReference>
<dbReference type="EMBL" id="CAJJDN010000077">
    <property type="protein sequence ID" value="CAD8101972.1"/>
    <property type="molecule type" value="Genomic_DNA"/>
</dbReference>
<keyword evidence="2" id="KW-1185">Reference proteome</keyword>
<dbReference type="AlphaFoldDB" id="A0A8S1PF85"/>
<organism evidence="1 2">
    <name type="scientific">Paramecium sonneborni</name>
    <dbReference type="NCBI Taxonomy" id="65129"/>
    <lineage>
        <taxon>Eukaryota</taxon>
        <taxon>Sar</taxon>
        <taxon>Alveolata</taxon>
        <taxon>Ciliophora</taxon>
        <taxon>Intramacronucleata</taxon>
        <taxon>Oligohymenophorea</taxon>
        <taxon>Peniculida</taxon>
        <taxon>Parameciidae</taxon>
        <taxon>Paramecium</taxon>
    </lineage>
</organism>
<proteinExistence type="predicted"/>
<name>A0A8S1PF85_9CILI</name>
<comment type="caution">
    <text evidence="1">The sequence shown here is derived from an EMBL/GenBank/DDBJ whole genome shotgun (WGS) entry which is preliminary data.</text>
</comment>